<keyword evidence="1" id="KW-0614">Plasmid</keyword>
<gene>
    <name evidence="1" type="ordered locus">sll5002</name>
</gene>
<keyword evidence="2" id="KW-1185">Reference proteome</keyword>
<evidence type="ECO:0000313" key="1">
    <source>
        <dbReference type="EMBL" id="BAD01772.1"/>
    </source>
</evidence>
<sequence>MPDIQTWEYKTIRFDFLGRGITQEFNLLDVDGTRVKGWSMNNTAIKTLPQMMLALGQEGWELVSHVVNQDNQANNVTLHYMTFKRPGELLVETEDPALTGSANIRQIRDKFFVIP</sequence>
<dbReference type="InParanoid" id="Q6ZEX8"/>
<dbReference type="AlphaFoldDB" id="Q6ZEX8"/>
<organism evidence="1 2">
    <name type="scientific">Synechocystis sp. (strain ATCC 27184 / PCC 6803 / Kazusa)</name>
    <dbReference type="NCBI Taxonomy" id="1111708"/>
    <lineage>
        <taxon>Bacteria</taxon>
        <taxon>Bacillati</taxon>
        <taxon>Cyanobacteriota</taxon>
        <taxon>Cyanophyceae</taxon>
        <taxon>Synechococcales</taxon>
        <taxon>Merismopediaceae</taxon>
        <taxon>Synechocystis</taxon>
    </lineage>
</organism>
<evidence type="ECO:0000313" key="2">
    <source>
        <dbReference type="Proteomes" id="UP000001425"/>
    </source>
</evidence>
<dbReference type="Proteomes" id="UP000001425">
    <property type="component" value="Plasmid pSYSM"/>
</dbReference>
<name>Q6ZEX8_SYNY3</name>
<evidence type="ECO:0008006" key="3">
    <source>
        <dbReference type="Google" id="ProtNLM"/>
    </source>
</evidence>
<geneLocation type="plasmid" evidence="1 2">
    <name>pSYSM</name>
</geneLocation>
<dbReference type="KEGG" id="syn:sll5002"/>
<reference evidence="1 2" key="1">
    <citation type="journal article" date="2003" name="DNA Res.">
        <title>Structural analysis of four large plasmids harboring in a unicellular cyanobacterium, Synechocystis sp. PCC 6803.</title>
        <authorList>
            <person name="Kaneko T."/>
            <person name="Nakamura Y."/>
            <person name="Sasamoto S."/>
            <person name="Watanabe A."/>
            <person name="Kohara M."/>
            <person name="Matsumoto M."/>
            <person name="Shimpo S."/>
            <person name="Yamada M."/>
            <person name="Tabata S."/>
        </authorList>
    </citation>
    <scope>NUCLEOTIDE SEQUENCE [LARGE SCALE GENOMIC DNA]</scope>
    <source>
        <strain evidence="2">ATCC 27184 / PCC 6803 / Kazusa</strain>
    </source>
</reference>
<dbReference type="EnsemblBacteria" id="BAD01772">
    <property type="protein sequence ID" value="BAD01772"/>
    <property type="gene ID" value="BAD01772"/>
</dbReference>
<accession>Q6ZEX8</accession>
<dbReference type="EMBL" id="AP004310">
    <property type="protein sequence ID" value="BAD01772.1"/>
    <property type="molecule type" value="Genomic_DNA"/>
</dbReference>
<proteinExistence type="predicted"/>
<protein>
    <recommendedName>
        <fullName evidence="3">DUF4177 domain-containing protein</fullName>
    </recommendedName>
</protein>